<gene>
    <name evidence="2" type="ORF">VKT23_007802</name>
</gene>
<proteinExistence type="predicted"/>
<feature type="region of interest" description="Disordered" evidence="1">
    <location>
        <begin position="91"/>
        <end position="120"/>
    </location>
</feature>
<evidence type="ECO:0000313" key="2">
    <source>
        <dbReference type="EMBL" id="KAK7462197.1"/>
    </source>
</evidence>
<evidence type="ECO:0000256" key="1">
    <source>
        <dbReference type="SAM" id="MobiDB-lite"/>
    </source>
</evidence>
<feature type="compositionally biased region" description="Basic and acidic residues" evidence="1">
    <location>
        <begin position="456"/>
        <end position="468"/>
    </location>
</feature>
<keyword evidence="3" id="KW-1185">Reference proteome</keyword>
<dbReference type="Proteomes" id="UP001498398">
    <property type="component" value="Unassembled WGS sequence"/>
</dbReference>
<accession>A0ABR1JJA1</accession>
<feature type="compositionally biased region" description="Pro residues" evidence="1">
    <location>
        <begin position="172"/>
        <end position="185"/>
    </location>
</feature>
<comment type="caution">
    <text evidence="2">The sequence shown here is derived from an EMBL/GenBank/DDBJ whole genome shotgun (WGS) entry which is preliminary data.</text>
</comment>
<organism evidence="2 3">
    <name type="scientific">Marasmiellus scandens</name>
    <dbReference type="NCBI Taxonomy" id="2682957"/>
    <lineage>
        <taxon>Eukaryota</taxon>
        <taxon>Fungi</taxon>
        <taxon>Dikarya</taxon>
        <taxon>Basidiomycota</taxon>
        <taxon>Agaricomycotina</taxon>
        <taxon>Agaricomycetes</taxon>
        <taxon>Agaricomycetidae</taxon>
        <taxon>Agaricales</taxon>
        <taxon>Marasmiineae</taxon>
        <taxon>Omphalotaceae</taxon>
        <taxon>Marasmiellus</taxon>
    </lineage>
</organism>
<feature type="region of interest" description="Disordered" evidence="1">
    <location>
        <begin position="132"/>
        <end position="197"/>
    </location>
</feature>
<feature type="region of interest" description="Disordered" evidence="1">
    <location>
        <begin position="448"/>
        <end position="476"/>
    </location>
</feature>
<feature type="compositionally biased region" description="Polar residues" evidence="1">
    <location>
        <begin position="108"/>
        <end position="117"/>
    </location>
</feature>
<name>A0ABR1JJA1_9AGAR</name>
<evidence type="ECO:0000313" key="3">
    <source>
        <dbReference type="Proteomes" id="UP001498398"/>
    </source>
</evidence>
<feature type="compositionally biased region" description="Polar residues" evidence="1">
    <location>
        <begin position="149"/>
        <end position="162"/>
    </location>
</feature>
<reference evidence="2 3" key="1">
    <citation type="submission" date="2024-01" db="EMBL/GenBank/DDBJ databases">
        <title>A draft genome for the cacao thread blight pathogen Marasmiellus scandens.</title>
        <authorList>
            <person name="Baruah I.K."/>
            <person name="Leung J."/>
            <person name="Bukari Y."/>
            <person name="Amoako-Attah I."/>
            <person name="Meinhardt L.W."/>
            <person name="Bailey B.A."/>
            <person name="Cohen S.P."/>
        </authorList>
    </citation>
    <scope>NUCLEOTIDE SEQUENCE [LARGE SCALE GENOMIC DNA]</scope>
    <source>
        <strain evidence="2 3">GH-19</strain>
    </source>
</reference>
<dbReference type="EMBL" id="JBANRG010000011">
    <property type="protein sequence ID" value="KAK7462197.1"/>
    <property type="molecule type" value="Genomic_DNA"/>
</dbReference>
<protein>
    <submittedName>
        <fullName evidence="2">Uncharacterized protein</fullName>
    </submittedName>
</protein>
<sequence>MSNNSDAQADTAAMLAEYADFQLFRQFRAQSQAAPAYAPFTNLTNANPTDAHSIPTLATAPPAISQTQLRPTSVLHTPPAVQLPPVDVIQPYRPIDDHDGRPAAPHTVSATPFSSSGGFRDLVSQANADRLATADRYRSTQPEPLPRQLTRTSRTQNSGNTTRSRRVRGPAIHPPGLPRRGPPNPRDSVFSDPQTGQERCRLQVNVHLRDEGGSNRVLFHTTRANQVEAFRAKMCLDPQFQLPLSTTVLSIMELVYEHLTTCQYHYSLPPTSHDLLGRPEPPFLLLEFTNSGRRNTNTNSAYLRTCRPNHSMTVDQLLSERNIAIPQWVLKEVLDVDNVEADFSLQDARLGTDSINRRHLCLAQRFHLPWYFGVDARIPIPDVENGFCECADEAEVAMEVQETLLNEGVGTPNGTSTASNASNIKFSPPSPAIPQTLSRQGAVIFPPASTNVPVSRSREDPHHGEAARDASSSSTTILTSVAENANSETEEPHVQAPTIPLTLFPSEFTLLSGETIYDITDLESFHDEAMKNACPSLISAPRLRVSGTSAVDAAQNFLDLVRECVRNNDFGVLLSRNRHFEVDSTSFGEGVETEIVSMAWRILTQSFTYFFRMSAGDKCTIATSVPLYLSALIPSTRLEDMAVLGAMAALMMVYGKYPEPLSPAILQFFLYGAEPRALGISFVSEWLPELFHDLRRFENTEPNGDLNSFNEVFATYTNFEVSALLFS</sequence>